<dbReference type="SUPFAM" id="SSF143113">
    <property type="entry name" value="NAP-like"/>
    <property type="match status" value="1"/>
</dbReference>
<keyword evidence="2" id="KW-0175">Coiled coil</keyword>
<reference evidence="4" key="1">
    <citation type="journal article" date="2013" name="Genome Announc.">
        <title>Genome sequence of the food spoilage yeast Zygosaccharomyces bailii CLIB 213(T).</title>
        <authorList>
            <person name="Galeote V."/>
            <person name="Bigey F."/>
            <person name="Devillers H."/>
            <person name="Neuveglise C."/>
            <person name="Dequin S."/>
        </authorList>
    </citation>
    <scope>NUCLEOTIDE SEQUENCE [LARGE SCALE GENOMIC DNA]</scope>
    <source>
        <strain evidence="4">CLIB 213 / ATCC 58445 / CBS 680 / CCRC 21525 / NBRC 1098 / NCYC 1416 / NRRL Y-2227</strain>
    </source>
</reference>
<gene>
    <name evidence="3" type="ORF">BN860_01068g</name>
</gene>
<dbReference type="EMBL" id="HG316466">
    <property type="protein sequence ID" value="CDF91679.1"/>
    <property type="molecule type" value="Genomic_DNA"/>
</dbReference>
<evidence type="ECO:0000313" key="4">
    <source>
        <dbReference type="Proteomes" id="UP000019375"/>
    </source>
</evidence>
<dbReference type="Proteomes" id="UP000019375">
    <property type="component" value="Unassembled WGS sequence"/>
</dbReference>
<evidence type="ECO:0000256" key="1">
    <source>
        <dbReference type="ARBA" id="ARBA00009947"/>
    </source>
</evidence>
<comment type="similarity">
    <text evidence="1">Belongs to the nucleosome assembly protein (NAP) family.</text>
</comment>
<evidence type="ECO:0000313" key="3">
    <source>
        <dbReference type="EMBL" id="CDF91679.1"/>
    </source>
</evidence>
<dbReference type="Gene3D" id="3.30.1120.90">
    <property type="entry name" value="Nucleosome assembly protein"/>
    <property type="match status" value="1"/>
</dbReference>
<dbReference type="InterPro" id="IPR002164">
    <property type="entry name" value="NAP_family"/>
</dbReference>
<keyword evidence="4" id="KW-1185">Reference proteome</keyword>
<proteinExistence type="inferred from homology"/>
<name>A0A8J2XAK2_ZYGB2</name>
<protein>
    <submittedName>
        <fullName evidence="3">ZYBA0S13-01068g1_1</fullName>
    </submittedName>
</protein>
<dbReference type="InterPro" id="IPR037231">
    <property type="entry name" value="NAP-like_sf"/>
</dbReference>
<accession>A0A8J2XAK2</accession>
<feature type="coiled-coil region" evidence="2">
    <location>
        <begin position="6"/>
        <end position="33"/>
    </location>
</feature>
<dbReference type="GO" id="GO:0006334">
    <property type="term" value="P:nucleosome assembly"/>
    <property type="evidence" value="ECO:0007669"/>
    <property type="project" value="InterPro"/>
</dbReference>
<evidence type="ECO:0000256" key="2">
    <source>
        <dbReference type="SAM" id="Coils"/>
    </source>
</evidence>
<dbReference type="OrthoDB" id="19419at2759"/>
<dbReference type="PANTHER" id="PTHR11875">
    <property type="entry name" value="TESTIS-SPECIFIC Y-ENCODED PROTEIN"/>
    <property type="match status" value="1"/>
</dbReference>
<dbReference type="AlphaFoldDB" id="A0A8J2XAK2"/>
<sequence length="199" mass="23178">MPETNIASALDELADCEQRLEKTEKELEWHRLKTLMPQYAQRDAIIAKIPNFWKIVLSQHDDFANYIRAADFKYVDAIESVVVQWQSLEDFDITIKFHSVAKELPEQSVKKHFHYDNEKLTSKRAELVSSLPPKKRRNQFFDWFKWEGLGDKGEFPNGDGLALLFAEEIYPLCVKFYTQAQSDVADEESSEESSEPELL</sequence>
<organism evidence="3 4">
    <name type="scientific">Zygosaccharomyces bailii (strain CLIB 213 / ATCC 58445 / CBS 680 / BCRC 21525 / NBRC 1098 / NCYC 1416 / NRRL Y-2227)</name>
    <dbReference type="NCBI Taxonomy" id="1333698"/>
    <lineage>
        <taxon>Eukaryota</taxon>
        <taxon>Fungi</taxon>
        <taxon>Dikarya</taxon>
        <taxon>Ascomycota</taxon>
        <taxon>Saccharomycotina</taxon>
        <taxon>Saccharomycetes</taxon>
        <taxon>Saccharomycetales</taxon>
        <taxon>Saccharomycetaceae</taxon>
        <taxon>Zygosaccharomyces</taxon>
    </lineage>
</organism>
<dbReference type="GO" id="GO:0005634">
    <property type="term" value="C:nucleus"/>
    <property type="evidence" value="ECO:0007669"/>
    <property type="project" value="InterPro"/>
</dbReference>